<evidence type="ECO:0000256" key="1">
    <source>
        <dbReference type="SAM" id="Phobius"/>
    </source>
</evidence>
<protein>
    <submittedName>
        <fullName evidence="2">Uncharacterized protein</fullName>
    </submittedName>
</protein>
<name>A0A5N7CKK2_PETAA</name>
<reference evidence="2" key="1">
    <citation type="submission" date="2019-04" db="EMBL/GenBank/DDBJ databases">
        <title>Friends and foes A comparative genomics studyof 23 Aspergillus species from section Flavi.</title>
        <authorList>
            <consortium name="DOE Joint Genome Institute"/>
            <person name="Kjaerbolling I."/>
            <person name="Vesth T."/>
            <person name="Frisvad J.C."/>
            <person name="Nybo J.L."/>
            <person name="Theobald S."/>
            <person name="Kildgaard S."/>
            <person name="Isbrandt T."/>
            <person name="Kuo A."/>
            <person name="Sato A."/>
            <person name="Lyhne E.K."/>
            <person name="Kogle M.E."/>
            <person name="Wiebenga A."/>
            <person name="Kun R.S."/>
            <person name="Lubbers R.J."/>
            <person name="Makela M.R."/>
            <person name="Barry K."/>
            <person name="Chovatia M."/>
            <person name="Clum A."/>
            <person name="Daum C."/>
            <person name="Haridas S."/>
            <person name="He G."/>
            <person name="LaButti K."/>
            <person name="Lipzen A."/>
            <person name="Mondo S."/>
            <person name="Riley R."/>
            <person name="Salamov A."/>
            <person name="Simmons B.A."/>
            <person name="Magnuson J.K."/>
            <person name="Henrissat B."/>
            <person name="Mortensen U.H."/>
            <person name="Larsen T.O."/>
            <person name="Devries R.P."/>
            <person name="Grigoriev I.V."/>
            <person name="Machida M."/>
            <person name="Baker S.E."/>
            <person name="Andersen M.R."/>
        </authorList>
    </citation>
    <scope>NUCLEOTIDE SEQUENCE [LARGE SCALE GENOMIC DNA]</scope>
    <source>
        <strain evidence="2">IBT 14317</strain>
    </source>
</reference>
<keyword evidence="1" id="KW-0472">Membrane</keyword>
<keyword evidence="1" id="KW-1133">Transmembrane helix</keyword>
<organism evidence="2">
    <name type="scientific">Petromyces alliaceus</name>
    <name type="common">Aspergillus alliaceus</name>
    <dbReference type="NCBI Taxonomy" id="209559"/>
    <lineage>
        <taxon>Eukaryota</taxon>
        <taxon>Fungi</taxon>
        <taxon>Dikarya</taxon>
        <taxon>Ascomycota</taxon>
        <taxon>Pezizomycotina</taxon>
        <taxon>Eurotiomycetes</taxon>
        <taxon>Eurotiomycetidae</taxon>
        <taxon>Eurotiales</taxon>
        <taxon>Aspergillaceae</taxon>
        <taxon>Aspergillus</taxon>
        <taxon>Aspergillus subgen. Circumdati</taxon>
    </lineage>
</organism>
<keyword evidence="1" id="KW-0812">Transmembrane</keyword>
<proteinExistence type="predicted"/>
<sequence length="130" mass="14916">MLDMVHPVGILWESLPENILSTVSQDQNKATDSQGECNCGVQLSMNRKCRLFFIFSFFFHNSTIIIITSMSHPVVSLATVGGGHRLFFFLSFLSFLHIFASHYLCIIPFISVNHKHFKNIKAKRLKQLRK</sequence>
<gene>
    <name evidence="2" type="ORF">BDV23DRAFT_147088</name>
</gene>
<evidence type="ECO:0000313" key="2">
    <source>
        <dbReference type="EMBL" id="KAE8394760.1"/>
    </source>
</evidence>
<dbReference type="AlphaFoldDB" id="A0A5N7CKK2"/>
<feature type="transmembrane region" description="Helical" evidence="1">
    <location>
        <begin position="51"/>
        <end position="74"/>
    </location>
</feature>
<accession>A0A5N7CKK2</accession>
<dbReference type="Proteomes" id="UP000326877">
    <property type="component" value="Unassembled WGS sequence"/>
</dbReference>
<feature type="transmembrane region" description="Helical" evidence="1">
    <location>
        <begin position="86"/>
        <end position="110"/>
    </location>
</feature>
<dbReference type="EMBL" id="ML735222">
    <property type="protein sequence ID" value="KAE8394760.1"/>
    <property type="molecule type" value="Genomic_DNA"/>
</dbReference>